<feature type="domain" description="Response regulatory" evidence="14">
    <location>
        <begin position="2571"/>
        <end position="2687"/>
    </location>
</feature>
<dbReference type="InterPro" id="IPR036061">
    <property type="entry name" value="CheW-like_dom_sf"/>
</dbReference>
<gene>
    <name evidence="17" type="primary">cheA_1</name>
    <name evidence="17" type="ORF">CUZ56_00782</name>
</gene>
<evidence type="ECO:0000313" key="17">
    <source>
        <dbReference type="EMBL" id="RUS68292.1"/>
    </source>
</evidence>
<dbReference type="SMART" id="SM00387">
    <property type="entry name" value="HATPase_c"/>
    <property type="match status" value="1"/>
</dbReference>
<dbReference type="Pfam" id="PF02518">
    <property type="entry name" value="HATPase_c"/>
    <property type="match status" value="1"/>
</dbReference>
<feature type="modified residue" description="Phosphohistidine" evidence="9">
    <location>
        <position position="777"/>
    </location>
</feature>
<evidence type="ECO:0000259" key="14">
    <source>
        <dbReference type="PROSITE" id="PS50110"/>
    </source>
</evidence>
<feature type="coiled-coil region" evidence="11">
    <location>
        <begin position="742"/>
        <end position="769"/>
    </location>
</feature>
<dbReference type="Gene3D" id="2.30.30.40">
    <property type="entry name" value="SH3 Domains"/>
    <property type="match status" value="1"/>
</dbReference>
<feature type="domain" description="CheW-like" evidence="15">
    <location>
        <begin position="2387"/>
        <end position="2524"/>
    </location>
</feature>
<dbReference type="PRINTS" id="PR00344">
    <property type="entry name" value="BCTRLSENSOR"/>
</dbReference>
<dbReference type="EC" id="2.7.13.3" evidence="2"/>
<reference evidence="17 18" key="1">
    <citation type="submission" date="2018-01" db="EMBL/GenBank/DDBJ databases">
        <title>Saezia sanguinis gen. nov., sp. nov., in the order Burkholderiales isolated from human blood.</title>
        <authorList>
            <person name="Medina-Pascual M.J."/>
            <person name="Valdezate S."/>
            <person name="Monzon S."/>
            <person name="Cuesta I."/>
            <person name="Carrasco G."/>
            <person name="Villalon P."/>
            <person name="Saez-Nieto J.A."/>
        </authorList>
    </citation>
    <scope>NUCLEOTIDE SEQUENCE [LARGE SCALE GENOMIC DNA]</scope>
    <source>
        <strain evidence="17 18">CNM695-12</strain>
    </source>
</reference>
<keyword evidence="11" id="KW-0175">Coiled coil</keyword>
<evidence type="ECO:0000256" key="1">
    <source>
        <dbReference type="ARBA" id="ARBA00000085"/>
    </source>
</evidence>
<dbReference type="InterPro" id="IPR005467">
    <property type="entry name" value="His_kinase_dom"/>
</dbReference>
<evidence type="ECO:0000256" key="11">
    <source>
        <dbReference type="SAM" id="Coils"/>
    </source>
</evidence>
<feature type="region of interest" description="Disordered" evidence="12">
    <location>
        <begin position="42"/>
        <end position="62"/>
    </location>
</feature>
<keyword evidence="6" id="KW-0418">Kinase</keyword>
<dbReference type="GO" id="GO:0005737">
    <property type="term" value="C:cytoplasm"/>
    <property type="evidence" value="ECO:0007669"/>
    <property type="project" value="InterPro"/>
</dbReference>
<dbReference type="PROSITE" id="PS50110">
    <property type="entry name" value="RESPONSE_REGULATORY"/>
    <property type="match status" value="1"/>
</dbReference>
<feature type="compositionally biased region" description="Polar residues" evidence="12">
    <location>
        <begin position="51"/>
        <end position="62"/>
    </location>
</feature>
<dbReference type="SUPFAM" id="SSF55874">
    <property type="entry name" value="ATPase domain of HSP90 chaperone/DNA topoisomerase II/histidine kinase"/>
    <property type="match status" value="1"/>
</dbReference>
<comment type="caution">
    <text evidence="17">The sequence shown here is derived from an EMBL/GenBank/DDBJ whole genome shotgun (WGS) entry which is preliminary data.</text>
</comment>
<evidence type="ECO:0000256" key="9">
    <source>
        <dbReference type="PROSITE-ProRule" id="PRU00110"/>
    </source>
</evidence>
<evidence type="ECO:0000256" key="6">
    <source>
        <dbReference type="ARBA" id="ARBA00022777"/>
    </source>
</evidence>
<dbReference type="Pfam" id="PF01584">
    <property type="entry name" value="CheW"/>
    <property type="match status" value="1"/>
</dbReference>
<dbReference type="Pfam" id="PF01627">
    <property type="entry name" value="Hpt"/>
    <property type="match status" value="4"/>
</dbReference>
<dbReference type="PANTHER" id="PTHR43395">
    <property type="entry name" value="SENSOR HISTIDINE KINASE CHEA"/>
    <property type="match status" value="1"/>
</dbReference>
<name>A0A433SHV2_9BURK</name>
<dbReference type="InterPro" id="IPR002545">
    <property type="entry name" value="CheW-lke_dom"/>
</dbReference>
<evidence type="ECO:0000256" key="5">
    <source>
        <dbReference type="ARBA" id="ARBA00022679"/>
    </source>
</evidence>
<dbReference type="InterPro" id="IPR004358">
    <property type="entry name" value="Sig_transdc_His_kin-like_C"/>
</dbReference>
<evidence type="ECO:0000256" key="2">
    <source>
        <dbReference type="ARBA" id="ARBA00012438"/>
    </source>
</evidence>
<evidence type="ECO:0000259" key="15">
    <source>
        <dbReference type="PROSITE" id="PS50851"/>
    </source>
</evidence>
<dbReference type="InterPro" id="IPR058661">
    <property type="entry name" value="FimL_2nd"/>
</dbReference>
<feature type="domain" description="HPt" evidence="16">
    <location>
        <begin position="1702"/>
        <end position="1810"/>
    </location>
</feature>
<dbReference type="FunFam" id="3.30.565.10:FF:000016">
    <property type="entry name" value="Chemotaxis protein CheA, putative"/>
    <property type="match status" value="1"/>
</dbReference>
<dbReference type="Gene3D" id="1.20.120.160">
    <property type="entry name" value="HPT domain"/>
    <property type="match status" value="5"/>
</dbReference>
<feature type="compositionally biased region" description="Acidic residues" evidence="12">
    <location>
        <begin position="631"/>
        <end position="645"/>
    </location>
</feature>
<evidence type="ECO:0000256" key="8">
    <source>
        <dbReference type="ARBA" id="ARBA00035100"/>
    </source>
</evidence>
<comment type="catalytic activity">
    <reaction evidence="1">
        <text>ATP + protein L-histidine = ADP + protein N-phospho-L-histidine.</text>
        <dbReference type="EC" id="2.7.13.3"/>
    </reaction>
</comment>
<dbReference type="GO" id="GO:0006935">
    <property type="term" value="P:chemotaxis"/>
    <property type="evidence" value="ECO:0007669"/>
    <property type="project" value="InterPro"/>
</dbReference>
<sequence length="2695" mass="293610">MSNSDAISGGSVNADLDTVAMVYGEVERVLKQLQSALRMRVHERAQGKGSTGSSADQSSLQDIQRRLHQSEGALELVNIPAAVQMLVAINGAVQQFTDRPDALNADNVNKVDRACFALLDFFQLLLNGKPVYPVGLFAQYRDVAEISKLNVQPSDLWSFNWQWTDVALSAANQVNEQELESALSRVDKVMLGLLRGNLDTAKDFRTIALGLAYSPKDERSGQFWALVAGFFDGIATQSIPLNIYTKRAASQVLNIHKSYTQGQMEVPEQFVKTLLFFCVPQQQGAGAATQAHPVLTAVRQAYHLDQVKIVNYDAPLYGRIDPALITLARKRIAAAKLVWSSLSSGEPIPAQSVTEAFENVSESLQQIMPGSTHFAQALLQAVSQIASRGQMPSPELALEVATAVLYVEALFSDLDLNDANSESRFNRLTERMLLVAKGGKPLPLDAWIEDLYRQVNDRETMGSVVGELRTLLGKAEGNIDGFLRNTQNSQAMSQAGMDLRQIHGVLSVLGLDEAARATLMMEGQVNWLLKNESAVSEQIDEQRKSQISSLSNSLGALGFLIDMLGYQPLVARKMFVYDAEHNEFKFLMGRDRAAEQDTAALVQEAPAADEVHEVQSDAPESFEQEVTATEPEAEVTLEEQDEFSDTDQLTTEELSMGLIEDAQTASPAAAPQDEHQADEAEATIDFPEDAPQEELSVVEALPDEPVVEAPPAPQVVTAPLPEETSSHEDEDDFGDDLREIFLEEAQEVIETARAELEKLNHNLTDHEALVTVRRSFHTLKGSSRMVGLTEFGSAAWACEQCFNEWIAENQPIPHKLVDFANWAFDQFASWVDDLLQGKGDGNWQAAVFEEKAEAEKVAGAIAEKEAAPAEEMAASVAEHSESTDEQPTAVELESFDEPTVTPVDTAEEEASIVTDSQPPQDWASTQPISYEEQEEILAQPMAVPEERVEAPSSAVTFDNGIDFADESTSPVAKDEQPASEPSTQELSATIEPLVEPEDTLQVDEDSAVPVKAEDVVAASVPEPVAEPQLEVHEPVVASLAEPLPTDAVTAETPTESAAEAQQYVAAEPVSEPEHAVQTIKVVAGGIEVNEALYHLYIDEASARIELLEASLGRWHSEGDPYALEQAQTSARALAGSSATVGFLGLSSFARDLERALEHYRLTALRAGVPEDRSATQVLERICLEFRRLLDQFIHGRLDIPHTDLIVALYQFKQTDFEAVQGAVAEKQPVHEHAPSAVVATDDVESVSVEHVAEVPQSHQHEVEEPLTVTDADLADDSIDVSVSEEEQPADAFDADGEDSIIVDESSDVQAADDAESDVEVVEEIAPEDSAEEIVVDEPADEQGAEVVTVTDTVDVSDVATAPIVESASDLTKVDPQEIDIVGTELFTFFRNEATGLLSRVEQGLKTCAQTGADDSLLDVRRALHTFKGSARLAGAMRLGNMVQALEPVVDQLSERQPMDSSLLEGALHQLDAVRAEFDLLCQAADQVSESAAPSVSGAEQQQSVDEVRLAYARLDPEDRAAVGTDLFDIFKEETQDLLPRISSGLREWSDEPDDHAPLIEVLRALHTLKGSSRLAGAMHLGNMTHELETALKNVNEQQQGASEQVQDVLGRLDDIETEFDTLCDAAVEVAQGVVDLHAAAPADSSAAPQPVQPAVVEPVKAPAQQVAEPVKAAPVQKASDAVAATSGIPVDSAVYRLDPQDCAAVTTDLFAIFKEETNELLPAIESGLRHWAESPKSSRLVEALRALHTLKGSSRLTGAKRLGKMVHALESTLKIMENQQPSDEEFNSIHDQFIQIEGEFDLLCKAEQEIRSGQVLPPVNQPDAAQDADILPLVTEVASTSALYPLEATDRDAVGAEIFTFFGKEAQRLTPVIAEKLDQWAQSPDSGLPLVEVLRALNTLRDNIHLSGIGRLGALTQELNASLKELIGTTPEVDQIGHVIDQFNEVELELDRLYRASAEVRHQTYRPVPLYAEQLMQKLFGQSVAEMHDVLEKEHSSKIVEAKSIPDQVLPEAEPVKAEPVKAEEIPAPVVEDVTLADQPKVMPRAIKPTAARAVGIVSSGQLLRVKATLIDELVNKAGEVNMLRSQLAAEVRQLKDVLLQELSTNLERLRVQLRDVELQAETQLASRMESARVEGHGFDPLEFDRYTRIQELTRIMAESVNDVGTVQKTLLHAATTVEDGLAAQSRSARDLQRTLLRARMVEFLSIGERFHRVVRLTSKECQKQTQLNIIGGEIEVDRAVLDHIAPAFEHILRNCIVHGIEPAEKRKALGKTPVGQITIKLAQEGNDVSISISDDGSGLDLQKIRKKAESMNLIEPGSSVSDYDLAQMIYKAGLTTADKVSELAGRGVGLDMAHAEIIGLGGRVEVLTQPHEGTEFRMVMPLTTAVTQVVMVSVAGKTFGIPVNLIESIQRFSDPVVGDAVRRGKVSYLDMEIPAYWLGGLLNLAGTTPFKLGERKLQWLVLRSAGQQVAIAVDHIIGSQEVVIKNVGPQFAHLTGFSGLTVLSGGRIILIYNPVALARSFGDNGQLSAIVQVPQDMVIPADVTASEVGSSGAVAALEEAETSRTPHSNKVLVVDDSLTVRRVTQRLLERAGFEVALAKDGQDALNQIQAEIPALVLSDIEMPRMDGFELVRRLRSHSETQMLPVIMITSRIAQKHHDYANELGVSHYLGKPYVEEELLKLVHRYVKQQSSIIH</sequence>
<dbReference type="SMART" id="SM00073">
    <property type="entry name" value="HPT"/>
    <property type="match status" value="4"/>
</dbReference>
<dbReference type="PROSITE" id="PS50851">
    <property type="entry name" value="CHEW"/>
    <property type="match status" value="1"/>
</dbReference>
<feature type="region of interest" description="Disordered" evidence="12">
    <location>
        <begin position="605"/>
        <end position="648"/>
    </location>
</feature>
<dbReference type="EMBL" id="PQSP01000001">
    <property type="protein sequence ID" value="RUS68292.1"/>
    <property type="molecule type" value="Genomic_DNA"/>
</dbReference>
<protein>
    <recommendedName>
        <fullName evidence="3">Chemotaxis protein CheA</fullName>
        <ecNumber evidence="2">2.7.13.3</ecNumber>
    </recommendedName>
</protein>
<evidence type="ECO:0000256" key="10">
    <source>
        <dbReference type="PROSITE-ProRule" id="PRU00169"/>
    </source>
</evidence>
<evidence type="ECO:0000256" key="12">
    <source>
        <dbReference type="SAM" id="MobiDB-lite"/>
    </source>
</evidence>
<feature type="modified residue" description="Phosphohistidine" evidence="9">
    <location>
        <position position="1566"/>
    </location>
</feature>
<proteinExistence type="predicted"/>
<dbReference type="Pfam" id="PF00072">
    <property type="entry name" value="Response_reg"/>
    <property type="match status" value="1"/>
</dbReference>
<feature type="modified residue" description="Phosphohistidine" evidence="9">
    <location>
        <position position="1748"/>
    </location>
</feature>
<feature type="domain" description="HPt" evidence="16">
    <location>
        <begin position="1085"/>
        <end position="1192"/>
    </location>
</feature>
<dbReference type="InterPro" id="IPR036641">
    <property type="entry name" value="HPT_dom_sf"/>
</dbReference>
<evidence type="ECO:0000256" key="7">
    <source>
        <dbReference type="ARBA" id="ARBA00023012"/>
    </source>
</evidence>
<dbReference type="CDD" id="cd17546">
    <property type="entry name" value="REC_hyHK_CKI1_RcsC-like"/>
    <property type="match status" value="1"/>
</dbReference>
<evidence type="ECO:0000256" key="3">
    <source>
        <dbReference type="ARBA" id="ARBA00021495"/>
    </source>
</evidence>
<comment type="function">
    <text evidence="8">Involved in the transmission of sensory signals from the chemoreceptors to the flagellar motors. CheA is autophosphorylated; it can transfer its phosphate group to either CheB or CheY.</text>
</comment>
<evidence type="ECO:0000259" key="13">
    <source>
        <dbReference type="PROSITE" id="PS50109"/>
    </source>
</evidence>
<dbReference type="PROSITE" id="PS50894">
    <property type="entry name" value="HPT"/>
    <property type="match status" value="5"/>
</dbReference>
<dbReference type="Gene3D" id="3.40.50.2300">
    <property type="match status" value="1"/>
</dbReference>
<dbReference type="SUPFAM" id="SSF52172">
    <property type="entry name" value="CheY-like"/>
    <property type="match status" value="1"/>
</dbReference>
<keyword evidence="7" id="KW-0902">Two-component regulatory system</keyword>
<dbReference type="InterPro" id="IPR003594">
    <property type="entry name" value="HATPase_dom"/>
</dbReference>
<feature type="region of interest" description="Disordered" evidence="12">
    <location>
        <begin position="959"/>
        <end position="986"/>
    </location>
</feature>
<comment type="caution">
    <text evidence="9">Lacks conserved residue(s) required for the propagation of feature annotation.</text>
</comment>
<dbReference type="InterPro" id="IPR011006">
    <property type="entry name" value="CheY-like_superfamily"/>
</dbReference>
<dbReference type="InterPro" id="IPR001789">
    <property type="entry name" value="Sig_transdc_resp-reg_receiver"/>
</dbReference>
<feature type="domain" description="Histidine kinase" evidence="13">
    <location>
        <begin position="2249"/>
        <end position="2385"/>
    </location>
</feature>
<dbReference type="SMART" id="SM00260">
    <property type="entry name" value="CheW"/>
    <property type="match status" value="1"/>
</dbReference>
<dbReference type="InterPro" id="IPR036890">
    <property type="entry name" value="HATPase_C_sf"/>
</dbReference>
<dbReference type="SMART" id="SM01231">
    <property type="entry name" value="H-kinase_dim"/>
    <property type="match status" value="1"/>
</dbReference>
<dbReference type="SUPFAM" id="SSF50341">
    <property type="entry name" value="CheW-like"/>
    <property type="match status" value="1"/>
</dbReference>
<dbReference type="GO" id="GO:0000155">
    <property type="term" value="F:phosphorelay sensor kinase activity"/>
    <property type="evidence" value="ECO:0007669"/>
    <property type="project" value="InterPro"/>
</dbReference>
<keyword evidence="4 10" id="KW-0597">Phosphoprotein</keyword>
<organism evidence="17 18">
    <name type="scientific">Saezia sanguinis</name>
    <dbReference type="NCBI Taxonomy" id="1965230"/>
    <lineage>
        <taxon>Bacteria</taxon>
        <taxon>Pseudomonadati</taxon>
        <taxon>Pseudomonadota</taxon>
        <taxon>Betaproteobacteria</taxon>
        <taxon>Burkholderiales</taxon>
        <taxon>Saeziaceae</taxon>
        <taxon>Saezia</taxon>
    </lineage>
</organism>
<accession>A0A433SHV2</accession>
<dbReference type="Pfam" id="PF26379">
    <property type="entry name" value="FimL_2nd"/>
    <property type="match status" value="1"/>
</dbReference>
<dbReference type="PANTHER" id="PTHR43395:SF8">
    <property type="entry name" value="HISTIDINE KINASE"/>
    <property type="match status" value="1"/>
</dbReference>
<feature type="domain" description="HPt" evidence="16">
    <location>
        <begin position="730"/>
        <end position="834"/>
    </location>
</feature>
<dbReference type="PROSITE" id="PS50109">
    <property type="entry name" value="HIS_KIN"/>
    <property type="match status" value="1"/>
</dbReference>
<dbReference type="Proteomes" id="UP000286947">
    <property type="component" value="Unassembled WGS sequence"/>
</dbReference>
<feature type="modified residue" description="4-aspartylphosphate" evidence="10">
    <location>
        <position position="2620"/>
    </location>
</feature>
<evidence type="ECO:0000313" key="18">
    <source>
        <dbReference type="Proteomes" id="UP000286947"/>
    </source>
</evidence>
<feature type="modified residue" description="Phosphohistidine" evidence="9">
    <location>
        <position position="1424"/>
    </location>
</feature>
<dbReference type="OrthoDB" id="9803176at2"/>
<dbReference type="InterPro" id="IPR008207">
    <property type="entry name" value="Sig_transdc_His_kin_Hpt_dom"/>
</dbReference>
<feature type="coiled-coil region" evidence="11">
    <location>
        <begin position="2100"/>
        <end position="2127"/>
    </location>
</feature>
<dbReference type="SMART" id="SM00448">
    <property type="entry name" value="REC"/>
    <property type="match status" value="1"/>
</dbReference>
<feature type="domain" description="HPt" evidence="16">
    <location>
        <begin position="1519"/>
        <end position="1626"/>
    </location>
</feature>
<dbReference type="InterPro" id="IPR051315">
    <property type="entry name" value="Bact_Chemotaxis_CheA"/>
</dbReference>
<dbReference type="InterPro" id="IPR004105">
    <property type="entry name" value="CheA-like_dim"/>
</dbReference>
<evidence type="ECO:0000259" key="16">
    <source>
        <dbReference type="PROSITE" id="PS50894"/>
    </source>
</evidence>
<evidence type="ECO:0000256" key="4">
    <source>
        <dbReference type="ARBA" id="ARBA00022553"/>
    </source>
</evidence>
<keyword evidence="18" id="KW-1185">Reference proteome</keyword>
<dbReference type="CDD" id="cd00088">
    <property type="entry name" value="HPT"/>
    <property type="match status" value="4"/>
</dbReference>
<feature type="domain" description="HPt" evidence="16">
    <location>
        <begin position="1378"/>
        <end position="1484"/>
    </location>
</feature>
<dbReference type="Gene3D" id="3.30.565.10">
    <property type="entry name" value="Histidine kinase-like ATPase, C-terminal domain"/>
    <property type="match status" value="1"/>
</dbReference>
<feature type="region of interest" description="Disordered" evidence="12">
    <location>
        <begin position="705"/>
        <end position="732"/>
    </location>
</feature>
<dbReference type="SUPFAM" id="SSF47226">
    <property type="entry name" value="Histidine-containing phosphotransfer domain, HPT domain"/>
    <property type="match status" value="5"/>
</dbReference>
<keyword evidence="5 17" id="KW-0808">Transferase</keyword>